<dbReference type="RefSeq" id="WP_025489464.1">
    <property type="nucleotide sequence ID" value="NZ_JBKVAZ010000010.1"/>
</dbReference>
<dbReference type="Proteomes" id="UP000261166">
    <property type="component" value="Unassembled WGS sequence"/>
</dbReference>
<evidence type="ECO:0000256" key="1">
    <source>
        <dbReference type="SAM" id="Phobius"/>
    </source>
</evidence>
<dbReference type="OrthoDB" id="1694171at2"/>
<protein>
    <submittedName>
        <fullName evidence="2">Uncharacterized protein</fullName>
    </submittedName>
</protein>
<proteinExistence type="predicted"/>
<sequence>MNSFLWFAAGAAVCAVGLPVSYAVFQGMNRYHMAYSFPWRSHLAVFTVILIICVLVPTAIYRRTQKGSVIERLQNWE</sequence>
<name>A0A3E3IEJ5_9FIRM</name>
<feature type="transmembrane region" description="Helical" evidence="1">
    <location>
        <begin position="39"/>
        <end position="61"/>
    </location>
</feature>
<dbReference type="EMBL" id="QVLU01000035">
    <property type="protein sequence ID" value="RGE65498.1"/>
    <property type="molecule type" value="Genomic_DNA"/>
</dbReference>
<gene>
    <name evidence="2" type="ORF">DWY69_26030</name>
</gene>
<organism evidence="2 3">
    <name type="scientific">Eisenbergiella massiliensis</name>
    <dbReference type="NCBI Taxonomy" id="1720294"/>
    <lineage>
        <taxon>Bacteria</taxon>
        <taxon>Bacillati</taxon>
        <taxon>Bacillota</taxon>
        <taxon>Clostridia</taxon>
        <taxon>Lachnospirales</taxon>
        <taxon>Lachnospiraceae</taxon>
        <taxon>Eisenbergiella</taxon>
    </lineage>
</organism>
<keyword evidence="1" id="KW-1133">Transmembrane helix</keyword>
<reference evidence="2 3" key="1">
    <citation type="submission" date="2018-08" db="EMBL/GenBank/DDBJ databases">
        <title>A genome reference for cultivated species of the human gut microbiota.</title>
        <authorList>
            <person name="Zou Y."/>
            <person name="Xue W."/>
            <person name="Luo G."/>
        </authorList>
    </citation>
    <scope>NUCLEOTIDE SEQUENCE [LARGE SCALE GENOMIC DNA]</scope>
    <source>
        <strain evidence="2 3">AF26-4BH</strain>
    </source>
</reference>
<dbReference type="AlphaFoldDB" id="A0A3E3IEJ5"/>
<accession>A0A3E3IEJ5</accession>
<evidence type="ECO:0000313" key="3">
    <source>
        <dbReference type="Proteomes" id="UP000261166"/>
    </source>
</evidence>
<comment type="caution">
    <text evidence="2">The sequence shown here is derived from an EMBL/GenBank/DDBJ whole genome shotgun (WGS) entry which is preliminary data.</text>
</comment>
<evidence type="ECO:0000313" key="2">
    <source>
        <dbReference type="EMBL" id="RGE65498.1"/>
    </source>
</evidence>
<keyword evidence="1" id="KW-0812">Transmembrane</keyword>
<keyword evidence="1" id="KW-0472">Membrane</keyword>